<dbReference type="AlphaFoldDB" id="A0A103YCI9"/>
<keyword evidence="3" id="KW-1185">Reference proteome</keyword>
<dbReference type="STRING" id="59895.A0A103YCI9"/>
<evidence type="ECO:0000313" key="3">
    <source>
        <dbReference type="Proteomes" id="UP000243975"/>
    </source>
</evidence>
<accession>A0A103YCI9</accession>
<dbReference type="InterPro" id="IPR011989">
    <property type="entry name" value="ARM-like"/>
</dbReference>
<dbReference type="PANTHER" id="PTHR46700:SF1">
    <property type="entry name" value="ARM REPEAT SUPERFAMILY PROTEIN"/>
    <property type="match status" value="1"/>
</dbReference>
<comment type="caution">
    <text evidence="2">The sequence shown here is derived from an EMBL/GenBank/DDBJ whole genome shotgun (WGS) entry which is preliminary data.</text>
</comment>
<dbReference type="SUPFAM" id="SSF48371">
    <property type="entry name" value="ARM repeat"/>
    <property type="match status" value="1"/>
</dbReference>
<reference evidence="2 3" key="1">
    <citation type="journal article" date="2016" name="Sci. Rep.">
        <title>The genome sequence of the outbreeding globe artichoke constructed de novo incorporating a phase-aware low-pass sequencing strategy of F1 progeny.</title>
        <authorList>
            <person name="Scaglione D."/>
            <person name="Reyes-Chin-Wo S."/>
            <person name="Acquadro A."/>
            <person name="Froenicke L."/>
            <person name="Portis E."/>
            <person name="Beitel C."/>
            <person name="Tirone M."/>
            <person name="Mauro R."/>
            <person name="Lo Monaco A."/>
            <person name="Mauromicale G."/>
            <person name="Faccioli P."/>
            <person name="Cattivelli L."/>
            <person name="Rieseberg L."/>
            <person name="Michelmore R."/>
            <person name="Lanteri S."/>
        </authorList>
    </citation>
    <scope>NUCLEOTIDE SEQUENCE [LARGE SCALE GENOMIC DNA]</scope>
    <source>
        <strain evidence="2">2C</strain>
    </source>
</reference>
<evidence type="ECO:0000313" key="2">
    <source>
        <dbReference type="EMBL" id="KVI06552.1"/>
    </source>
</evidence>
<evidence type="ECO:0000256" key="1">
    <source>
        <dbReference type="SAM" id="MobiDB-lite"/>
    </source>
</evidence>
<proteinExistence type="predicted"/>
<organism evidence="2 3">
    <name type="scientific">Cynara cardunculus var. scolymus</name>
    <name type="common">Globe artichoke</name>
    <name type="synonym">Cynara scolymus</name>
    <dbReference type="NCBI Taxonomy" id="59895"/>
    <lineage>
        <taxon>Eukaryota</taxon>
        <taxon>Viridiplantae</taxon>
        <taxon>Streptophyta</taxon>
        <taxon>Embryophyta</taxon>
        <taxon>Tracheophyta</taxon>
        <taxon>Spermatophyta</taxon>
        <taxon>Magnoliopsida</taxon>
        <taxon>eudicotyledons</taxon>
        <taxon>Gunneridae</taxon>
        <taxon>Pentapetalae</taxon>
        <taxon>asterids</taxon>
        <taxon>campanulids</taxon>
        <taxon>Asterales</taxon>
        <taxon>Asteraceae</taxon>
        <taxon>Carduoideae</taxon>
        <taxon>Cardueae</taxon>
        <taxon>Carduinae</taxon>
        <taxon>Cynara</taxon>
    </lineage>
</organism>
<gene>
    <name evidence="2" type="ORF">Ccrd_015102</name>
</gene>
<sequence>MLLAFVDKHQVTVLSSVRLEIGTQTLMIPVTYSGFVWFELIYSTARDRKSGMVTEEDKGGRTVPMHHLSCLKLEKIVDNVTAIRTAIESARPRGQSGILALCSLHQCLEKCKLLLRHCSNSSKLYLISHVVDYIKTVAFTMDSADKEAAKVLLSLLQRHREASSFADLEELNAFKFAAFRLQITSPMVLTVEKQSIKDLLSKIQDTDPTAKKILNYLLYLVGKYGESIVEQEPETISNESNEEPEGDDDVSIESSDTNSVDYVTDSSTEDGSGKIIHDKSESCKSRDTNTDDGTNLFVLRKLSVLPWALRCKAVEDVINELTKEGGSRSFVSTSYIKTVFKFLKGAHRLGDSGAKRNGANSEIVSSGLPSFLLELIKNPNSEHHNFALRILCNLSAHTNLGDHLVYLGFIQHLVPFLDDYILSAYCVKIFRNLCTIEEAAAQLIGDENCIESIGDILDQEGKDEEQENALHILLCLCHQHEELRDVLMQESIVSSLVDISQNGSCGGKLTSMKLLKFLNNDQECSTTDVRQNTHVEAEELQLLSTDISVS</sequence>
<dbReference type="PANTHER" id="PTHR46700">
    <property type="entry name" value="ARM REPEAT SUPERFAMILY PROTEIN"/>
    <property type="match status" value="1"/>
</dbReference>
<dbReference type="InterPro" id="IPR016024">
    <property type="entry name" value="ARM-type_fold"/>
</dbReference>
<dbReference type="Gene3D" id="1.25.10.10">
    <property type="entry name" value="Leucine-rich Repeat Variant"/>
    <property type="match status" value="1"/>
</dbReference>
<feature type="compositionally biased region" description="Basic and acidic residues" evidence="1">
    <location>
        <begin position="271"/>
        <end position="288"/>
    </location>
</feature>
<feature type="compositionally biased region" description="Acidic residues" evidence="1">
    <location>
        <begin position="240"/>
        <end position="251"/>
    </location>
</feature>
<dbReference type="Gramene" id="KVI06552">
    <property type="protein sequence ID" value="KVI06552"/>
    <property type="gene ID" value="Ccrd_015102"/>
</dbReference>
<name>A0A103YCI9_CYNCS</name>
<dbReference type="Proteomes" id="UP000243975">
    <property type="component" value="Unassembled WGS sequence"/>
</dbReference>
<feature type="region of interest" description="Disordered" evidence="1">
    <location>
        <begin position="231"/>
        <end position="288"/>
    </location>
</feature>
<protein>
    <submittedName>
        <fullName evidence="2">Armadillo-like helical</fullName>
    </submittedName>
</protein>
<feature type="compositionally biased region" description="Polar residues" evidence="1">
    <location>
        <begin position="252"/>
        <end position="270"/>
    </location>
</feature>
<dbReference type="EMBL" id="LEKV01001799">
    <property type="protein sequence ID" value="KVI06552.1"/>
    <property type="molecule type" value="Genomic_DNA"/>
</dbReference>